<reference evidence="13 14" key="1">
    <citation type="submission" date="2009-08" db="EMBL/GenBank/DDBJ databases">
        <title>The Genome Sequence of Spizellomyces punctatus strain DAOM BR117.</title>
        <authorList>
            <consortium name="The Broad Institute Genome Sequencing Platform"/>
            <person name="Russ C."/>
            <person name="Cuomo C."/>
            <person name="Shea T."/>
            <person name="Young S.K."/>
            <person name="Zeng Q."/>
            <person name="Koehrsen M."/>
            <person name="Haas B."/>
            <person name="Borodovsky M."/>
            <person name="Guigo R."/>
            <person name="Alvarado L."/>
            <person name="Berlin A."/>
            <person name="Bochicchio J."/>
            <person name="Borenstein D."/>
            <person name="Chapman S."/>
            <person name="Chen Z."/>
            <person name="Engels R."/>
            <person name="Freedman E."/>
            <person name="Gellesch M."/>
            <person name="Goldberg J."/>
            <person name="Griggs A."/>
            <person name="Gujja S."/>
            <person name="Heiman D."/>
            <person name="Hepburn T."/>
            <person name="Howarth C."/>
            <person name="Jen D."/>
            <person name="Larson L."/>
            <person name="Lewis B."/>
            <person name="Mehta T."/>
            <person name="Park D."/>
            <person name="Pearson M."/>
            <person name="Roberts A."/>
            <person name="Saif S."/>
            <person name="Shenoy N."/>
            <person name="Sisk P."/>
            <person name="Stolte C."/>
            <person name="Sykes S."/>
            <person name="Thomson T."/>
            <person name="Walk T."/>
            <person name="White J."/>
            <person name="Yandava C."/>
            <person name="Burger G."/>
            <person name="Gray M.W."/>
            <person name="Holland P.W.H."/>
            <person name="King N."/>
            <person name="Lang F.B.F."/>
            <person name="Roger A.J."/>
            <person name="Ruiz-Trillo I."/>
            <person name="Lander E."/>
            <person name="Nusbaum C."/>
        </authorList>
    </citation>
    <scope>NUCLEOTIDE SEQUENCE [LARGE SCALE GENOMIC DNA]</scope>
    <source>
        <strain evidence="13 14">DAOM BR117</strain>
    </source>
</reference>
<dbReference type="GO" id="GO:0019805">
    <property type="term" value="P:quinolinate biosynthetic process"/>
    <property type="evidence" value="ECO:0007669"/>
    <property type="project" value="UniProtKB-UniRule"/>
</dbReference>
<keyword evidence="11" id="KW-0812">Transmembrane</keyword>
<dbReference type="InterPro" id="IPR027545">
    <property type="entry name" value="Kynurenine_monooxygenase"/>
</dbReference>
<keyword evidence="7 10" id="KW-0503">Monooxygenase</keyword>
<evidence type="ECO:0000256" key="3">
    <source>
        <dbReference type="ARBA" id="ARBA00022642"/>
    </source>
</evidence>
<dbReference type="FunFam" id="3.50.50.60:FF:000129">
    <property type="entry name" value="Kynurenine 3-monooxygenase"/>
    <property type="match status" value="1"/>
</dbReference>
<dbReference type="VEuPathDB" id="FungiDB:SPPG_08238"/>
<dbReference type="UniPathway" id="UPA00253">
    <property type="reaction ID" value="UER00328"/>
</dbReference>
<keyword evidence="2 10" id="KW-0285">Flavoprotein</keyword>
<accession>A0A0L0H5Z0</accession>
<dbReference type="GO" id="GO:0070189">
    <property type="term" value="P:kynurenine metabolic process"/>
    <property type="evidence" value="ECO:0007669"/>
    <property type="project" value="TreeGrafter"/>
</dbReference>
<dbReference type="GO" id="GO:0071949">
    <property type="term" value="F:FAD binding"/>
    <property type="evidence" value="ECO:0007669"/>
    <property type="project" value="InterPro"/>
</dbReference>
<keyword evidence="14" id="KW-1185">Reference proteome</keyword>
<comment type="function">
    <text evidence="10">Catalyzes the hydroxylation of L-kynurenine (L-Kyn) to form 3-hydroxy-L-kynurenine (L-3OHKyn). Required for synthesis of quinolinic acid.</text>
</comment>
<keyword evidence="10 11" id="KW-0472">Membrane</keyword>
<dbReference type="Pfam" id="PF01494">
    <property type="entry name" value="FAD_binding_3"/>
    <property type="match status" value="1"/>
</dbReference>
<evidence type="ECO:0000256" key="7">
    <source>
        <dbReference type="ARBA" id="ARBA00023033"/>
    </source>
</evidence>
<dbReference type="PANTHER" id="PTHR46028">
    <property type="entry name" value="KYNURENINE 3-MONOOXYGENASE"/>
    <property type="match status" value="1"/>
</dbReference>
<comment type="cofactor">
    <cofactor evidence="1 10">
        <name>FAD</name>
        <dbReference type="ChEBI" id="CHEBI:57692"/>
    </cofactor>
</comment>
<feature type="domain" description="FAD-binding" evidence="12">
    <location>
        <begin position="8"/>
        <end position="333"/>
    </location>
</feature>
<protein>
    <recommendedName>
        <fullName evidence="10">Kynurenine 3-monooxygenase</fullName>
        <ecNumber evidence="10">1.14.13.9</ecNumber>
    </recommendedName>
    <alternativeName>
        <fullName evidence="10">Biosynthesis of nicotinic acid protein 4</fullName>
    </alternativeName>
    <alternativeName>
        <fullName evidence="10">Kynurenine 3-hydroxylase</fullName>
    </alternativeName>
</protein>
<dbReference type="HAMAP" id="MF_01971">
    <property type="entry name" value="Kynurenine_monooxygenase"/>
    <property type="match status" value="1"/>
</dbReference>
<organism evidence="13 14">
    <name type="scientific">Spizellomyces punctatus (strain DAOM BR117)</name>
    <dbReference type="NCBI Taxonomy" id="645134"/>
    <lineage>
        <taxon>Eukaryota</taxon>
        <taxon>Fungi</taxon>
        <taxon>Fungi incertae sedis</taxon>
        <taxon>Chytridiomycota</taxon>
        <taxon>Chytridiomycota incertae sedis</taxon>
        <taxon>Chytridiomycetes</taxon>
        <taxon>Spizellomycetales</taxon>
        <taxon>Spizellomycetaceae</taxon>
        <taxon>Spizellomyces</taxon>
    </lineage>
</organism>
<keyword evidence="4 10" id="KW-0274">FAD</keyword>
<dbReference type="OrthoDB" id="10053569at2759"/>
<dbReference type="GO" id="GO:0004502">
    <property type="term" value="F:kynurenine 3-monooxygenase activity"/>
    <property type="evidence" value="ECO:0007669"/>
    <property type="project" value="UniProtKB-UniRule"/>
</dbReference>
<evidence type="ECO:0000256" key="4">
    <source>
        <dbReference type="ARBA" id="ARBA00022827"/>
    </source>
</evidence>
<keyword evidence="6 10" id="KW-0560">Oxidoreductase</keyword>
<keyword evidence="5 10" id="KW-0521">NADP</keyword>
<dbReference type="PANTHER" id="PTHR46028:SF2">
    <property type="entry name" value="KYNURENINE 3-MONOOXYGENASE"/>
    <property type="match status" value="1"/>
</dbReference>
<dbReference type="RefSeq" id="XP_016604376.1">
    <property type="nucleotide sequence ID" value="XM_016756398.1"/>
</dbReference>
<feature type="transmembrane region" description="Helical" evidence="11">
    <location>
        <begin position="6"/>
        <end position="26"/>
    </location>
</feature>
<dbReference type="InterPro" id="IPR036188">
    <property type="entry name" value="FAD/NAD-bd_sf"/>
</dbReference>
<evidence type="ECO:0000313" key="13">
    <source>
        <dbReference type="EMBL" id="KNC96336.1"/>
    </source>
</evidence>
<name>A0A0L0H5Z0_SPIPD</name>
<dbReference type="GO" id="GO:0043420">
    <property type="term" value="P:anthranilate metabolic process"/>
    <property type="evidence" value="ECO:0007669"/>
    <property type="project" value="UniProtKB-UniRule"/>
</dbReference>
<dbReference type="eggNOG" id="KOG2614">
    <property type="taxonomic scope" value="Eukaryota"/>
</dbReference>
<evidence type="ECO:0000256" key="2">
    <source>
        <dbReference type="ARBA" id="ARBA00022630"/>
    </source>
</evidence>
<comment type="similarity">
    <text evidence="10">Belongs to the aromatic-ring hydroxylase family. KMO subfamily.</text>
</comment>
<dbReference type="GeneID" id="27691412"/>
<evidence type="ECO:0000256" key="5">
    <source>
        <dbReference type="ARBA" id="ARBA00022857"/>
    </source>
</evidence>
<dbReference type="InterPro" id="IPR002938">
    <property type="entry name" value="FAD-bd"/>
</dbReference>
<keyword evidence="10" id="KW-1000">Mitochondrion outer membrane</keyword>
<dbReference type="EMBL" id="KQ257469">
    <property type="protein sequence ID" value="KNC96336.1"/>
    <property type="molecule type" value="Genomic_DNA"/>
</dbReference>
<evidence type="ECO:0000256" key="1">
    <source>
        <dbReference type="ARBA" id="ARBA00001974"/>
    </source>
</evidence>
<dbReference type="GO" id="GO:0005741">
    <property type="term" value="C:mitochondrial outer membrane"/>
    <property type="evidence" value="ECO:0007669"/>
    <property type="project" value="UniProtKB-SubCell"/>
</dbReference>
<dbReference type="SUPFAM" id="SSF51905">
    <property type="entry name" value="FAD/NAD(P)-binding domain"/>
    <property type="match status" value="1"/>
</dbReference>
<evidence type="ECO:0000256" key="6">
    <source>
        <dbReference type="ARBA" id="ARBA00023002"/>
    </source>
</evidence>
<sequence>MASTEPFSVVIVGGGLVGSLAAVFCAKRGWKVDLYELRKDPREDASQSGRSINLALSVRGISALRAAGVEEKILNNMIPMKGRMIHTRDGKLSSQPYGIFGECINSVDRMLMNKHLLDSVETLPNVKLHFEHDLKQCDFDARKAVFARKDGSSITVHADLIIGADGAHSRTRQQLMRRTRVNFSQSYIDHGYVELTIPPTQDGDYAMDAHHLHIWPRQTFMMIALPNLDKSFTVTLFMPWSKFEAIKTEEDLVTFFEETFPDSVPLMGQKLLVQEYFKNSKGSLIQIKARPYHFRDRVVVIGDAAHAMVPFYGQGMNCGMEDCIVLESILTKHCGLPSSGRRPSADTLAAALEEYTNTRNPDVEAMCDLAMYNYIEMRSSVTKAGYIFRKTVEGWLHRLMPTVVIPLYTMVSFTRIPYAEAMRRWERQSKWFDLARWIGELVAISTVVGAGLYWGARWRGVRELLWRQN</sequence>
<feature type="transmembrane region" description="Helical" evidence="11">
    <location>
        <begin position="399"/>
        <end position="417"/>
    </location>
</feature>
<evidence type="ECO:0000256" key="8">
    <source>
        <dbReference type="ARBA" id="ARBA00023128"/>
    </source>
</evidence>
<dbReference type="OMA" id="REFMFIA"/>
<dbReference type="STRING" id="645134.A0A0L0H5Z0"/>
<comment type="pathway">
    <text evidence="10">Cofactor biosynthesis; NAD(+) biosynthesis; quinolinate from L-kynurenine: step 1/3.</text>
</comment>
<comment type="catalytic activity">
    <reaction evidence="9 10">
        <text>L-kynurenine + NADPH + O2 + H(+) = 3-hydroxy-L-kynurenine + NADP(+) + H2O</text>
        <dbReference type="Rhea" id="RHEA:20545"/>
        <dbReference type="ChEBI" id="CHEBI:15377"/>
        <dbReference type="ChEBI" id="CHEBI:15378"/>
        <dbReference type="ChEBI" id="CHEBI:15379"/>
        <dbReference type="ChEBI" id="CHEBI:57783"/>
        <dbReference type="ChEBI" id="CHEBI:57959"/>
        <dbReference type="ChEBI" id="CHEBI:58125"/>
        <dbReference type="ChEBI" id="CHEBI:58349"/>
        <dbReference type="EC" id="1.14.13.9"/>
    </reaction>
</comment>
<evidence type="ECO:0000256" key="10">
    <source>
        <dbReference type="HAMAP-Rule" id="MF_03018"/>
    </source>
</evidence>
<dbReference type="Gene3D" id="3.50.50.60">
    <property type="entry name" value="FAD/NAD(P)-binding domain"/>
    <property type="match status" value="1"/>
</dbReference>
<feature type="transmembrane region" description="Helical" evidence="11">
    <location>
        <begin position="437"/>
        <end position="456"/>
    </location>
</feature>
<dbReference type="GO" id="GO:0006569">
    <property type="term" value="P:L-tryptophan catabolic process"/>
    <property type="evidence" value="ECO:0007669"/>
    <property type="project" value="UniProtKB-UniRule"/>
</dbReference>
<keyword evidence="11" id="KW-1133">Transmembrane helix</keyword>
<dbReference type="PRINTS" id="PR00420">
    <property type="entry name" value="RNGMNOXGNASE"/>
</dbReference>
<keyword evidence="3 10" id="KW-0662">Pyridine nucleotide biosynthesis</keyword>
<dbReference type="EC" id="1.14.13.9" evidence="10"/>
<dbReference type="AlphaFoldDB" id="A0A0L0H5Z0"/>
<dbReference type="GO" id="GO:0034354">
    <property type="term" value="P:'de novo' NAD+ biosynthetic process from L-tryptophan"/>
    <property type="evidence" value="ECO:0007669"/>
    <property type="project" value="UniProtKB-UniRule"/>
</dbReference>
<evidence type="ECO:0000259" key="12">
    <source>
        <dbReference type="Pfam" id="PF01494"/>
    </source>
</evidence>
<evidence type="ECO:0000256" key="9">
    <source>
        <dbReference type="ARBA" id="ARBA00047818"/>
    </source>
</evidence>
<evidence type="ECO:0000256" key="11">
    <source>
        <dbReference type="SAM" id="Phobius"/>
    </source>
</evidence>
<dbReference type="InParanoid" id="A0A0L0H5Z0"/>
<comment type="subcellular location">
    <subcellularLocation>
        <location evidence="10">Mitochondrion outer membrane</location>
    </subcellularLocation>
</comment>
<evidence type="ECO:0000313" key="14">
    <source>
        <dbReference type="Proteomes" id="UP000053201"/>
    </source>
</evidence>
<gene>
    <name evidence="10" type="primary">BNA4</name>
    <name evidence="13" type="ORF">SPPG_08238</name>
</gene>
<dbReference type="Proteomes" id="UP000053201">
    <property type="component" value="Unassembled WGS sequence"/>
</dbReference>
<proteinExistence type="inferred from homology"/>
<keyword evidence="8 10" id="KW-0496">Mitochondrion</keyword>